<sequence>MIEVPEAFARKKIAGEGAAGRDWIDALPAIVADLLRRWRCTPDGPVMYGEVGLVVPVRAAGLPPSVIKVSFPHPGNVHEPLAFVAWAGRGAVHLYERDDDRFAMLLERAPRGTLAAVTDIEAAVAVQGRLSRRLAVPAPPGLRSLAEHVAGWPAEIRETSAAFGDPLPAPVIEAAMATLEETARDRRALVLHGDLHDANILGADREEWLVVDPKGLAGDPAYDALNVVRSPRFGPVLVRADPAPGVRRLLAVYCAEAGIEFERAIRWVQAGAVHEAMWGRTHGDPEWLVELTDRLATALT</sequence>
<dbReference type="SUPFAM" id="SSF56112">
    <property type="entry name" value="Protein kinase-like (PK-like)"/>
    <property type="match status" value="1"/>
</dbReference>
<dbReference type="Pfam" id="PF04655">
    <property type="entry name" value="APH_6_hur"/>
    <property type="match status" value="1"/>
</dbReference>
<accession>A0ABW6PW99</accession>
<evidence type="ECO:0000313" key="2">
    <source>
        <dbReference type="Proteomes" id="UP001601444"/>
    </source>
</evidence>
<dbReference type="EMBL" id="JBIAMX010000024">
    <property type="protein sequence ID" value="MFF0546672.1"/>
    <property type="molecule type" value="Genomic_DNA"/>
</dbReference>
<evidence type="ECO:0000313" key="1">
    <source>
        <dbReference type="EMBL" id="MFF0546672.1"/>
    </source>
</evidence>
<dbReference type="Gene3D" id="3.90.1200.10">
    <property type="match status" value="1"/>
</dbReference>
<dbReference type="RefSeq" id="WP_387702942.1">
    <property type="nucleotide sequence ID" value="NZ_JBIAMX010000024.1"/>
</dbReference>
<organism evidence="1 2">
    <name type="scientific">Nocardia thailandica</name>
    <dbReference type="NCBI Taxonomy" id="257275"/>
    <lineage>
        <taxon>Bacteria</taxon>
        <taxon>Bacillati</taxon>
        <taxon>Actinomycetota</taxon>
        <taxon>Actinomycetes</taxon>
        <taxon>Mycobacteriales</taxon>
        <taxon>Nocardiaceae</taxon>
        <taxon>Nocardia</taxon>
    </lineage>
</organism>
<gene>
    <name evidence="1" type="ORF">ACFYTF_27930</name>
</gene>
<dbReference type="InterPro" id="IPR006748">
    <property type="entry name" value="NH2Glyco/OHUrea_AB-resist_kin"/>
</dbReference>
<name>A0ABW6PW99_9NOCA</name>
<protein>
    <submittedName>
        <fullName evidence="1">Aminoglycoside phosphotransferase family protein</fullName>
    </submittedName>
</protein>
<reference evidence="1 2" key="1">
    <citation type="submission" date="2024-10" db="EMBL/GenBank/DDBJ databases">
        <title>The Natural Products Discovery Center: Release of the First 8490 Sequenced Strains for Exploring Actinobacteria Biosynthetic Diversity.</title>
        <authorList>
            <person name="Kalkreuter E."/>
            <person name="Kautsar S.A."/>
            <person name="Yang D."/>
            <person name="Bader C.D."/>
            <person name="Teijaro C.N."/>
            <person name="Fluegel L."/>
            <person name="Davis C.M."/>
            <person name="Simpson J.R."/>
            <person name="Lauterbach L."/>
            <person name="Steele A.D."/>
            <person name="Gui C."/>
            <person name="Meng S."/>
            <person name="Li G."/>
            <person name="Viehrig K."/>
            <person name="Ye F."/>
            <person name="Su P."/>
            <person name="Kiefer A.F."/>
            <person name="Nichols A."/>
            <person name="Cepeda A.J."/>
            <person name="Yan W."/>
            <person name="Fan B."/>
            <person name="Jiang Y."/>
            <person name="Adhikari A."/>
            <person name="Zheng C.-J."/>
            <person name="Schuster L."/>
            <person name="Cowan T.M."/>
            <person name="Smanski M.J."/>
            <person name="Chevrette M.G."/>
            <person name="De Carvalho L.P.S."/>
            <person name="Shen B."/>
        </authorList>
    </citation>
    <scope>NUCLEOTIDE SEQUENCE [LARGE SCALE GENOMIC DNA]</scope>
    <source>
        <strain evidence="1 2">NPDC004045</strain>
    </source>
</reference>
<comment type="caution">
    <text evidence="1">The sequence shown here is derived from an EMBL/GenBank/DDBJ whole genome shotgun (WGS) entry which is preliminary data.</text>
</comment>
<proteinExistence type="predicted"/>
<dbReference type="InterPro" id="IPR011009">
    <property type="entry name" value="Kinase-like_dom_sf"/>
</dbReference>
<keyword evidence="2" id="KW-1185">Reference proteome</keyword>
<dbReference type="Proteomes" id="UP001601444">
    <property type="component" value="Unassembled WGS sequence"/>
</dbReference>